<evidence type="ECO:0000313" key="2">
    <source>
        <dbReference type="Proteomes" id="UP000324222"/>
    </source>
</evidence>
<reference evidence="1 2" key="1">
    <citation type="submission" date="2019-05" db="EMBL/GenBank/DDBJ databases">
        <title>Another draft genome of Portunus trituberculatus and its Hox gene families provides insights of decapod evolution.</title>
        <authorList>
            <person name="Jeong J.-H."/>
            <person name="Song I."/>
            <person name="Kim S."/>
            <person name="Choi T."/>
            <person name="Kim D."/>
            <person name="Ryu S."/>
            <person name="Kim W."/>
        </authorList>
    </citation>
    <scope>NUCLEOTIDE SEQUENCE [LARGE SCALE GENOMIC DNA]</scope>
    <source>
        <tissue evidence="1">Muscle</tissue>
    </source>
</reference>
<dbReference type="AlphaFoldDB" id="A0A5B7I5T2"/>
<proteinExistence type="predicted"/>
<evidence type="ECO:0000313" key="1">
    <source>
        <dbReference type="EMBL" id="MPC79102.1"/>
    </source>
</evidence>
<dbReference type="Proteomes" id="UP000324222">
    <property type="component" value="Unassembled WGS sequence"/>
</dbReference>
<protein>
    <submittedName>
        <fullName evidence="1">Uncharacterized protein</fullName>
    </submittedName>
</protein>
<gene>
    <name evidence="1" type="ORF">E2C01_073615</name>
</gene>
<accession>A0A5B7I5T2</accession>
<dbReference type="EMBL" id="VSRR010050240">
    <property type="protein sequence ID" value="MPC79102.1"/>
    <property type="molecule type" value="Genomic_DNA"/>
</dbReference>
<organism evidence="1 2">
    <name type="scientific">Portunus trituberculatus</name>
    <name type="common">Swimming crab</name>
    <name type="synonym">Neptunus trituberculatus</name>
    <dbReference type="NCBI Taxonomy" id="210409"/>
    <lineage>
        <taxon>Eukaryota</taxon>
        <taxon>Metazoa</taxon>
        <taxon>Ecdysozoa</taxon>
        <taxon>Arthropoda</taxon>
        <taxon>Crustacea</taxon>
        <taxon>Multicrustacea</taxon>
        <taxon>Malacostraca</taxon>
        <taxon>Eumalacostraca</taxon>
        <taxon>Eucarida</taxon>
        <taxon>Decapoda</taxon>
        <taxon>Pleocyemata</taxon>
        <taxon>Brachyura</taxon>
        <taxon>Eubrachyura</taxon>
        <taxon>Portunoidea</taxon>
        <taxon>Portunidae</taxon>
        <taxon>Portuninae</taxon>
        <taxon>Portunus</taxon>
    </lineage>
</organism>
<sequence length="68" mass="7647">MAVREGRLWKGKWRSCGSCEGAAVLREGLLRDDILREKQKDFVVPEESRITPRDACLGSKDPHVPPTV</sequence>
<name>A0A5B7I5T2_PORTR</name>
<keyword evidence="2" id="KW-1185">Reference proteome</keyword>
<comment type="caution">
    <text evidence="1">The sequence shown here is derived from an EMBL/GenBank/DDBJ whole genome shotgun (WGS) entry which is preliminary data.</text>
</comment>